<feature type="region of interest" description="Disordered" evidence="1">
    <location>
        <begin position="1"/>
        <end position="20"/>
    </location>
</feature>
<reference evidence="2 4" key="1">
    <citation type="journal article" date="2014" name="ISME J.">
        <title>Trehalose/2-sulfotrehalose biosynthesis and glycine-betaine uptake are widely spread mechanisms for osmoadaptation in the Halobacteriales.</title>
        <authorList>
            <person name="Youssef N.H."/>
            <person name="Savage-Ashlock K.N."/>
            <person name="McCully A.L."/>
            <person name="Luedtke B."/>
            <person name="Shaw E.I."/>
            <person name="Hoff W.D."/>
            <person name="Elshahed M.S."/>
        </authorList>
    </citation>
    <scope>NUCLEOTIDE SEQUENCE [LARGE SCALE GENOMIC DNA]</scope>
    <source>
        <strain evidence="2 4">DX253</strain>
    </source>
</reference>
<reference evidence="3" key="3">
    <citation type="submission" date="2016-11" db="EMBL/GenBank/DDBJ databases">
        <authorList>
            <person name="Jaros S."/>
            <person name="Januszkiewicz K."/>
            <person name="Wedrychowicz H."/>
        </authorList>
    </citation>
    <scope>NUCLEOTIDE SEQUENCE [LARGE SCALE GENOMIC DNA]</scope>
    <source>
        <strain evidence="3">DX253</strain>
    </source>
</reference>
<evidence type="ECO:0000256" key="1">
    <source>
        <dbReference type="SAM" id="MobiDB-lite"/>
    </source>
</evidence>
<protein>
    <recommendedName>
        <fullName evidence="6">Tat (Twin-arginine translocation) pathway signal sequence</fullName>
    </recommendedName>
</protein>
<feature type="compositionally biased region" description="Basic residues" evidence="1">
    <location>
        <begin position="295"/>
        <end position="305"/>
    </location>
</feature>
<organism evidence="2 4">
    <name type="scientific">Haladaptatus paucihalophilus DX253</name>
    <dbReference type="NCBI Taxonomy" id="797209"/>
    <lineage>
        <taxon>Archaea</taxon>
        <taxon>Methanobacteriati</taxon>
        <taxon>Methanobacteriota</taxon>
        <taxon>Stenosarchaea group</taxon>
        <taxon>Halobacteria</taxon>
        <taxon>Halobacteriales</taxon>
        <taxon>Haladaptataceae</taxon>
        <taxon>Haladaptatus</taxon>
    </lineage>
</organism>
<dbReference type="OrthoDB" id="247704at2157"/>
<dbReference type="Proteomes" id="UP000003751">
    <property type="component" value="Unassembled WGS sequence"/>
</dbReference>
<evidence type="ECO:0000313" key="4">
    <source>
        <dbReference type="Proteomes" id="UP000003751"/>
    </source>
</evidence>
<reference evidence="5" key="2">
    <citation type="submission" date="2016-11" db="EMBL/GenBank/DDBJ databases">
        <authorList>
            <person name="Varghese N."/>
            <person name="Submissions S."/>
        </authorList>
    </citation>
    <scope>NUCLEOTIDE SEQUENCE [LARGE SCALE GENOMIC DNA]</scope>
    <source>
        <strain evidence="5">DX253</strain>
    </source>
</reference>
<dbReference type="SUPFAM" id="SSF51126">
    <property type="entry name" value="Pectin lyase-like"/>
    <property type="match status" value="1"/>
</dbReference>
<evidence type="ECO:0000313" key="2">
    <source>
        <dbReference type="EMBL" id="EFW93137.1"/>
    </source>
</evidence>
<keyword evidence="5" id="KW-1185">Reference proteome</keyword>
<dbReference type="AlphaFoldDB" id="E7QQ73"/>
<dbReference type="EMBL" id="AEMG01000004">
    <property type="protein sequence ID" value="EFW93137.1"/>
    <property type="molecule type" value="Genomic_DNA"/>
</dbReference>
<dbReference type="PROSITE" id="PS51318">
    <property type="entry name" value="TAT"/>
    <property type="match status" value="1"/>
</dbReference>
<dbReference type="InterPro" id="IPR011050">
    <property type="entry name" value="Pectin_lyase_fold/virulence"/>
</dbReference>
<feature type="region of interest" description="Disordered" evidence="1">
    <location>
        <begin position="277"/>
        <end position="314"/>
    </location>
</feature>
<dbReference type="EMBL" id="FRAN01000002">
    <property type="protein sequence ID" value="SHK45920.1"/>
    <property type="molecule type" value="Genomic_DNA"/>
</dbReference>
<dbReference type="RefSeq" id="WP_007977537.1">
    <property type="nucleotide sequence ID" value="NZ_AEMG01000004.1"/>
</dbReference>
<dbReference type="STRING" id="797209.GCA_000376445_01058"/>
<dbReference type="PATRIC" id="fig|797209.4.peg.933"/>
<evidence type="ECO:0000313" key="3">
    <source>
        <dbReference type="EMBL" id="SHK45920.1"/>
    </source>
</evidence>
<evidence type="ECO:0008006" key="6">
    <source>
        <dbReference type="Google" id="ProtNLM"/>
    </source>
</evidence>
<sequence length="314" mass="32538">MARDQTTHERTETSEKFERNRRSFLKAAGATVTSAVGLSVAGGRVSASEYETITVPAGQTKSITVGDGQTFENKLIDQSAPGAAATIRASGSGWTIRNVGFKGGCGATNFGFFSIIPSVSSGGTGTIENVYMGDGAETNSANEAQPGGLWVDANTPHEGELMLRNVNIQKYANNGLYGSGPGAAHGAGSGGPVKVEGCYCANNDIANVRLGTPGSYVKNTVIEDNGAPVHHPNGPNKRGIWGWYVPITVKNCDVNVTEYDAVNGGFHGGEVEVKNSRVKGPTSGNVATKNVGGKPKTKVPKKVPRTAKQAANGN</sequence>
<dbReference type="Proteomes" id="UP000184203">
    <property type="component" value="Unassembled WGS sequence"/>
</dbReference>
<evidence type="ECO:0000313" key="5">
    <source>
        <dbReference type="Proteomes" id="UP000184203"/>
    </source>
</evidence>
<dbReference type="eggNOG" id="arCOG10187">
    <property type="taxonomic scope" value="Archaea"/>
</dbReference>
<proteinExistence type="predicted"/>
<accession>E7QQ73</accession>
<gene>
    <name evidence="3" type="ORF">SAMN05444342_1327</name>
    <name evidence="2" type="ORF">ZOD2009_04717</name>
</gene>
<dbReference type="InterPro" id="IPR006311">
    <property type="entry name" value="TAT_signal"/>
</dbReference>
<name>E7QQ73_HALPU</name>